<evidence type="ECO:0000256" key="1">
    <source>
        <dbReference type="SAM" id="MobiDB-lite"/>
    </source>
</evidence>
<keyword evidence="3" id="KW-1185">Reference proteome</keyword>
<accession>A0AAV2D117</accession>
<reference evidence="2 3" key="1">
    <citation type="submission" date="2024-04" db="EMBL/GenBank/DDBJ databases">
        <authorList>
            <person name="Fracassetti M."/>
        </authorList>
    </citation>
    <scope>NUCLEOTIDE SEQUENCE [LARGE SCALE GENOMIC DNA]</scope>
</reference>
<dbReference type="EMBL" id="OZ034814">
    <property type="protein sequence ID" value="CAL1362431.1"/>
    <property type="molecule type" value="Genomic_DNA"/>
</dbReference>
<sequence length="80" mass="7874">MVGNVAYCGGEMAGAGQWLGEMLRQEQGAACDDGDGDRSAGSGEQLATTRTGDGDGTEALGAGSCLRMAMPSGSADAGTR</sequence>
<proteinExistence type="predicted"/>
<gene>
    <name evidence="2" type="ORF">LTRI10_LOCUS9456</name>
</gene>
<organism evidence="2 3">
    <name type="scientific">Linum trigynum</name>
    <dbReference type="NCBI Taxonomy" id="586398"/>
    <lineage>
        <taxon>Eukaryota</taxon>
        <taxon>Viridiplantae</taxon>
        <taxon>Streptophyta</taxon>
        <taxon>Embryophyta</taxon>
        <taxon>Tracheophyta</taxon>
        <taxon>Spermatophyta</taxon>
        <taxon>Magnoliopsida</taxon>
        <taxon>eudicotyledons</taxon>
        <taxon>Gunneridae</taxon>
        <taxon>Pentapetalae</taxon>
        <taxon>rosids</taxon>
        <taxon>fabids</taxon>
        <taxon>Malpighiales</taxon>
        <taxon>Linaceae</taxon>
        <taxon>Linum</taxon>
    </lineage>
</organism>
<name>A0AAV2D117_9ROSI</name>
<evidence type="ECO:0000313" key="2">
    <source>
        <dbReference type="EMBL" id="CAL1362431.1"/>
    </source>
</evidence>
<dbReference type="AlphaFoldDB" id="A0AAV2D117"/>
<feature type="region of interest" description="Disordered" evidence="1">
    <location>
        <begin position="27"/>
        <end position="80"/>
    </location>
</feature>
<evidence type="ECO:0000313" key="3">
    <source>
        <dbReference type="Proteomes" id="UP001497516"/>
    </source>
</evidence>
<protein>
    <submittedName>
        <fullName evidence="2">Uncharacterized protein</fullName>
    </submittedName>
</protein>
<dbReference type="Proteomes" id="UP001497516">
    <property type="component" value="Chromosome 10"/>
</dbReference>